<dbReference type="PANTHER" id="PTHR34298">
    <property type="entry name" value="SEGREGATION AND CONDENSATION PROTEIN B"/>
    <property type="match status" value="1"/>
</dbReference>
<reference evidence="7 8" key="1">
    <citation type="submission" date="2019-02" db="EMBL/GenBank/DDBJ databases">
        <title>Deep-cultivation of Planctomycetes and their phenomic and genomic characterization uncovers novel biology.</title>
        <authorList>
            <person name="Wiegand S."/>
            <person name="Jogler M."/>
            <person name="Boedeker C."/>
            <person name="Pinto D."/>
            <person name="Vollmers J."/>
            <person name="Rivas-Marin E."/>
            <person name="Kohn T."/>
            <person name="Peeters S.H."/>
            <person name="Heuer A."/>
            <person name="Rast P."/>
            <person name="Oberbeckmann S."/>
            <person name="Bunk B."/>
            <person name="Jeske O."/>
            <person name="Meyerdierks A."/>
            <person name="Storesund J.E."/>
            <person name="Kallscheuer N."/>
            <person name="Luecker S."/>
            <person name="Lage O.M."/>
            <person name="Pohl T."/>
            <person name="Merkel B.J."/>
            <person name="Hornburger P."/>
            <person name="Mueller R.-W."/>
            <person name="Bruemmer F."/>
            <person name="Labrenz M."/>
            <person name="Spormann A.M."/>
            <person name="Op den Camp H."/>
            <person name="Overmann J."/>
            <person name="Amann R."/>
            <person name="Jetten M.S.M."/>
            <person name="Mascher T."/>
            <person name="Medema M.H."/>
            <person name="Devos D.P."/>
            <person name="Kaster A.-K."/>
            <person name="Ovreas L."/>
            <person name="Rohde M."/>
            <person name="Galperin M.Y."/>
            <person name="Jogler C."/>
        </authorList>
    </citation>
    <scope>NUCLEOTIDE SEQUENCE [LARGE SCALE GENOMIC DNA]</scope>
    <source>
        <strain evidence="7 8">SV_7m_r</strain>
    </source>
</reference>
<evidence type="ECO:0000256" key="5">
    <source>
        <dbReference type="SAM" id="Coils"/>
    </source>
</evidence>
<sequence>MSQDDSEEEWGDDPWEEGDWEENIDDEDGVESISLDDLGAAYARAAAAHDPESFAEPSTDEPESYEATEEDAAAEEVPPTTESEQVHPAGIIEAALFIGHPENECFTAKKLAGLMRDVSADEVVALIKDLNQTYKDAEQAFRIVEQDEGFRLTIAPQVEEIRSSFLGKVREARLTQAAIEVLALVAYQPGITAQTVQDQRGRDCGALLNQLVRRRLLEIERKPAEKSGKRVAHYSPTERFLALFHLESLEDLPMVDEGPV</sequence>
<dbReference type="SUPFAM" id="SSF46785">
    <property type="entry name" value="Winged helix' DNA-binding domain"/>
    <property type="match status" value="2"/>
</dbReference>
<feature type="compositionally biased region" description="Acidic residues" evidence="6">
    <location>
        <begin position="1"/>
        <end position="30"/>
    </location>
</feature>
<dbReference type="InterPro" id="IPR036390">
    <property type="entry name" value="WH_DNA-bd_sf"/>
</dbReference>
<keyword evidence="3" id="KW-0159">Chromosome partition</keyword>
<dbReference type="GO" id="GO:0051304">
    <property type="term" value="P:chromosome separation"/>
    <property type="evidence" value="ECO:0007669"/>
    <property type="project" value="InterPro"/>
</dbReference>
<evidence type="ECO:0000256" key="3">
    <source>
        <dbReference type="ARBA" id="ARBA00022829"/>
    </source>
</evidence>
<dbReference type="EMBL" id="CP036272">
    <property type="protein sequence ID" value="QDT59766.1"/>
    <property type="molecule type" value="Genomic_DNA"/>
</dbReference>
<feature type="compositionally biased region" description="Acidic residues" evidence="6">
    <location>
        <begin position="58"/>
        <end position="74"/>
    </location>
</feature>
<keyword evidence="4" id="KW-0131">Cell cycle</keyword>
<feature type="region of interest" description="Disordered" evidence="6">
    <location>
        <begin position="1"/>
        <end position="86"/>
    </location>
</feature>
<feature type="coiled-coil region" evidence="5">
    <location>
        <begin position="120"/>
        <end position="147"/>
    </location>
</feature>
<dbReference type="Pfam" id="PF04079">
    <property type="entry name" value="SMC_ScpB"/>
    <property type="match status" value="1"/>
</dbReference>
<keyword evidence="2" id="KW-0132">Cell division</keyword>
<dbReference type="GO" id="GO:0051301">
    <property type="term" value="P:cell division"/>
    <property type="evidence" value="ECO:0007669"/>
    <property type="project" value="UniProtKB-KW"/>
</dbReference>
<dbReference type="Gene3D" id="1.10.10.10">
    <property type="entry name" value="Winged helix-like DNA-binding domain superfamily/Winged helix DNA-binding domain"/>
    <property type="match status" value="2"/>
</dbReference>
<accession>A0A517SUG1</accession>
<evidence type="ECO:0000256" key="6">
    <source>
        <dbReference type="SAM" id="MobiDB-lite"/>
    </source>
</evidence>
<evidence type="ECO:0000313" key="8">
    <source>
        <dbReference type="Proteomes" id="UP000315003"/>
    </source>
</evidence>
<dbReference type="PANTHER" id="PTHR34298:SF2">
    <property type="entry name" value="SEGREGATION AND CONDENSATION PROTEIN B"/>
    <property type="match status" value="1"/>
</dbReference>
<dbReference type="Proteomes" id="UP000315003">
    <property type="component" value="Chromosome"/>
</dbReference>
<name>A0A517SUG1_9BACT</name>
<organism evidence="7 8">
    <name type="scientific">Stieleria bergensis</name>
    <dbReference type="NCBI Taxonomy" id="2528025"/>
    <lineage>
        <taxon>Bacteria</taxon>
        <taxon>Pseudomonadati</taxon>
        <taxon>Planctomycetota</taxon>
        <taxon>Planctomycetia</taxon>
        <taxon>Pirellulales</taxon>
        <taxon>Pirellulaceae</taxon>
        <taxon>Stieleria</taxon>
    </lineage>
</organism>
<dbReference type="InterPro" id="IPR036388">
    <property type="entry name" value="WH-like_DNA-bd_sf"/>
</dbReference>
<gene>
    <name evidence="7" type="ORF">SV7mr_22760</name>
</gene>
<evidence type="ECO:0000256" key="4">
    <source>
        <dbReference type="ARBA" id="ARBA00023306"/>
    </source>
</evidence>
<evidence type="ECO:0000313" key="7">
    <source>
        <dbReference type="EMBL" id="QDT59766.1"/>
    </source>
</evidence>
<evidence type="ECO:0000256" key="1">
    <source>
        <dbReference type="ARBA" id="ARBA00022490"/>
    </source>
</evidence>
<dbReference type="InterPro" id="IPR005234">
    <property type="entry name" value="ScpB_csome_segregation"/>
</dbReference>
<keyword evidence="1" id="KW-0963">Cytoplasm</keyword>
<evidence type="ECO:0008006" key="9">
    <source>
        <dbReference type="Google" id="ProtNLM"/>
    </source>
</evidence>
<dbReference type="RefSeq" id="WP_419188385.1">
    <property type="nucleotide sequence ID" value="NZ_CP036272.1"/>
</dbReference>
<dbReference type="AlphaFoldDB" id="A0A517SUG1"/>
<keyword evidence="5" id="KW-0175">Coiled coil</keyword>
<evidence type="ECO:0000256" key="2">
    <source>
        <dbReference type="ARBA" id="ARBA00022618"/>
    </source>
</evidence>
<protein>
    <recommendedName>
        <fullName evidence="9">Segregation and condensation protein B</fullName>
    </recommendedName>
</protein>
<keyword evidence="8" id="KW-1185">Reference proteome</keyword>
<proteinExistence type="predicted"/>